<reference evidence="10" key="1">
    <citation type="submission" date="2022-01" db="EMBL/GenBank/DDBJ databases">
        <title>Genome Sequence Resource for Two Populations of Ditylenchus destructor, the Migratory Endoparasitic Phytonematode.</title>
        <authorList>
            <person name="Zhang H."/>
            <person name="Lin R."/>
            <person name="Xie B."/>
        </authorList>
    </citation>
    <scope>NUCLEOTIDE SEQUENCE</scope>
    <source>
        <strain evidence="10">BazhouSP</strain>
    </source>
</reference>
<comment type="subcellular location">
    <subcellularLocation>
        <location evidence="1">Secreted</location>
    </subcellularLocation>
</comment>
<dbReference type="GO" id="GO:0005783">
    <property type="term" value="C:endoplasmic reticulum"/>
    <property type="evidence" value="ECO:0007669"/>
    <property type="project" value="TreeGrafter"/>
</dbReference>
<feature type="domain" description="Saposin B-type" evidence="9">
    <location>
        <begin position="22"/>
        <end position="121"/>
    </location>
</feature>
<comment type="caution">
    <text evidence="10">The sequence shown here is derived from an EMBL/GenBank/DDBJ whole genome shotgun (WGS) entry which is preliminary data.</text>
</comment>
<dbReference type="Gene3D" id="1.10.225.10">
    <property type="entry name" value="Saposin-like"/>
    <property type="match status" value="1"/>
</dbReference>
<evidence type="ECO:0000313" key="11">
    <source>
        <dbReference type="Proteomes" id="UP001201812"/>
    </source>
</evidence>
<dbReference type="InterPro" id="IPR036361">
    <property type="entry name" value="SAP_dom_sf"/>
</dbReference>
<dbReference type="InterPro" id="IPR019345">
    <property type="entry name" value="ARMET_C"/>
</dbReference>
<dbReference type="Pfam" id="PF20145">
    <property type="entry name" value="ARMET_N"/>
    <property type="match status" value="1"/>
</dbReference>
<evidence type="ECO:0000256" key="3">
    <source>
        <dbReference type="ARBA" id="ARBA00014267"/>
    </source>
</evidence>
<dbReference type="GO" id="GO:0071542">
    <property type="term" value="P:dopaminergic neuron differentiation"/>
    <property type="evidence" value="ECO:0007669"/>
    <property type="project" value="TreeGrafter"/>
</dbReference>
<dbReference type="SUPFAM" id="SSF68906">
    <property type="entry name" value="SAP domain"/>
    <property type="match status" value="1"/>
</dbReference>
<comment type="similarity">
    <text evidence="2">Belongs to the ARMET family.</text>
</comment>
<evidence type="ECO:0000256" key="4">
    <source>
        <dbReference type="ARBA" id="ARBA00022525"/>
    </source>
</evidence>
<dbReference type="InterPro" id="IPR008139">
    <property type="entry name" value="SaposinB_dom"/>
</dbReference>
<evidence type="ECO:0000256" key="7">
    <source>
        <dbReference type="ARBA" id="ARBA00032923"/>
    </source>
</evidence>
<dbReference type="PANTHER" id="PTHR12990">
    <property type="entry name" value="ARMET-LIKE PROTEIN"/>
    <property type="match status" value="1"/>
</dbReference>
<evidence type="ECO:0000256" key="6">
    <source>
        <dbReference type="ARBA" id="ARBA00023157"/>
    </source>
</evidence>
<keyword evidence="4" id="KW-0964">Secreted</keyword>
<keyword evidence="5 8" id="KW-0732">Signal</keyword>
<dbReference type="EMBL" id="JAKKPZ010000011">
    <property type="protein sequence ID" value="KAI1715435.1"/>
    <property type="molecule type" value="Genomic_DNA"/>
</dbReference>
<protein>
    <recommendedName>
        <fullName evidence="3">Mesencephalic astrocyte-derived neurotrophic factor homolog</fullName>
    </recommendedName>
    <alternativeName>
        <fullName evidence="7">MANF/CDNF-like protein</fullName>
    </alternativeName>
</protein>
<evidence type="ECO:0000256" key="5">
    <source>
        <dbReference type="ARBA" id="ARBA00022729"/>
    </source>
</evidence>
<sequence length="173" mass="19559">MSKSHHIIFMVLLAIISFVSGQDNECEVCTDVLTNIMKKVEDQSASVNDQDVIRQALLDYCESVVGNDDKKEKLCFYIGAHKNSATSIVNDVVRPLSFPKPPSKVCSDLKAKDSQICDLKYDKPIEWDSLELEKMKVKQLKELLSKLGDKCKGCTEKSDYIQRINELKPKSEL</sequence>
<dbReference type="AlphaFoldDB" id="A0AAD4R7K5"/>
<accession>A0AAD4R7K5</accession>
<dbReference type="InterPro" id="IPR045332">
    <property type="entry name" value="ARMET_N"/>
</dbReference>
<dbReference type="PROSITE" id="PS50015">
    <property type="entry name" value="SAP_B"/>
    <property type="match status" value="1"/>
</dbReference>
<dbReference type="Pfam" id="PF10208">
    <property type="entry name" value="ARMET_C"/>
    <property type="match status" value="1"/>
</dbReference>
<proteinExistence type="inferred from homology"/>
<evidence type="ECO:0000259" key="9">
    <source>
        <dbReference type="PROSITE" id="PS50015"/>
    </source>
</evidence>
<organism evidence="10 11">
    <name type="scientific">Ditylenchus destructor</name>
    <dbReference type="NCBI Taxonomy" id="166010"/>
    <lineage>
        <taxon>Eukaryota</taxon>
        <taxon>Metazoa</taxon>
        <taxon>Ecdysozoa</taxon>
        <taxon>Nematoda</taxon>
        <taxon>Chromadorea</taxon>
        <taxon>Rhabditida</taxon>
        <taxon>Tylenchina</taxon>
        <taxon>Tylenchomorpha</taxon>
        <taxon>Sphaerularioidea</taxon>
        <taxon>Anguinidae</taxon>
        <taxon>Anguininae</taxon>
        <taxon>Ditylenchus</taxon>
    </lineage>
</organism>
<dbReference type="Proteomes" id="UP001201812">
    <property type="component" value="Unassembled WGS sequence"/>
</dbReference>
<evidence type="ECO:0000313" key="10">
    <source>
        <dbReference type="EMBL" id="KAI1715435.1"/>
    </source>
</evidence>
<dbReference type="PANTHER" id="PTHR12990:SF5">
    <property type="entry name" value="MESENCEPHALIC ASTROCYTE-DERIVED NEUROTROPHIC FACTOR HOMOLOG"/>
    <property type="match status" value="1"/>
</dbReference>
<evidence type="ECO:0000256" key="2">
    <source>
        <dbReference type="ARBA" id="ARBA00005617"/>
    </source>
</evidence>
<keyword evidence="6" id="KW-1015">Disulfide bond</keyword>
<evidence type="ECO:0000256" key="1">
    <source>
        <dbReference type="ARBA" id="ARBA00004613"/>
    </source>
</evidence>
<name>A0AAD4R7K5_9BILA</name>
<dbReference type="GO" id="GO:0031175">
    <property type="term" value="P:neuron projection development"/>
    <property type="evidence" value="ECO:0007669"/>
    <property type="project" value="TreeGrafter"/>
</dbReference>
<evidence type="ECO:0000256" key="8">
    <source>
        <dbReference type="SAM" id="SignalP"/>
    </source>
</evidence>
<dbReference type="Gene3D" id="1.10.720.30">
    <property type="entry name" value="SAP domain"/>
    <property type="match status" value="1"/>
</dbReference>
<keyword evidence="11" id="KW-1185">Reference proteome</keyword>
<feature type="chain" id="PRO_5042077410" description="Mesencephalic astrocyte-derived neurotrophic factor homolog" evidence="8">
    <location>
        <begin position="22"/>
        <end position="173"/>
    </location>
</feature>
<dbReference type="InterPro" id="IPR045333">
    <property type="entry name" value="ARMET-like"/>
</dbReference>
<feature type="signal peptide" evidence="8">
    <location>
        <begin position="1"/>
        <end position="21"/>
    </location>
</feature>
<gene>
    <name evidence="10" type="ORF">DdX_07750</name>
</gene>
<dbReference type="GO" id="GO:0005615">
    <property type="term" value="C:extracellular space"/>
    <property type="evidence" value="ECO:0007669"/>
    <property type="project" value="TreeGrafter"/>
</dbReference>